<evidence type="ECO:0000313" key="2">
    <source>
        <dbReference type="Proteomes" id="UP000079169"/>
    </source>
</evidence>
<accession>A0A1S3DAX6</accession>
<dbReference type="KEGG" id="dci:103514843"/>
<proteinExistence type="predicted"/>
<feature type="compositionally biased region" description="Polar residues" evidence="1">
    <location>
        <begin position="15"/>
        <end position="46"/>
    </location>
</feature>
<dbReference type="RefSeq" id="XP_008477978.1">
    <property type="nucleotide sequence ID" value="XM_008479756.3"/>
</dbReference>
<protein>
    <submittedName>
        <fullName evidence="3">Uncharacterized protein LOC103514843</fullName>
    </submittedName>
</protein>
<gene>
    <name evidence="3" type="primary">LOC103514843</name>
</gene>
<dbReference type="PaxDb" id="121845-A0A1S3DAX6"/>
<sequence>MVKKKKKKSPGEGDVTTNGETSATSGSSCTSNDKTSQPKALTNQNVHPKFLEAQAKFSSVIKQSLENNEYLSSSEEEDLDSEALDNIMGKLLDSYRKTGGEHKNLGANIIHPPL</sequence>
<reference evidence="3" key="1">
    <citation type="submission" date="2025-08" db="UniProtKB">
        <authorList>
            <consortium name="RefSeq"/>
        </authorList>
    </citation>
    <scope>IDENTIFICATION</scope>
</reference>
<keyword evidence="2" id="KW-1185">Reference proteome</keyword>
<organism evidence="2 3">
    <name type="scientific">Diaphorina citri</name>
    <name type="common">Asian citrus psyllid</name>
    <dbReference type="NCBI Taxonomy" id="121845"/>
    <lineage>
        <taxon>Eukaryota</taxon>
        <taxon>Metazoa</taxon>
        <taxon>Ecdysozoa</taxon>
        <taxon>Arthropoda</taxon>
        <taxon>Hexapoda</taxon>
        <taxon>Insecta</taxon>
        <taxon>Pterygota</taxon>
        <taxon>Neoptera</taxon>
        <taxon>Paraneoptera</taxon>
        <taxon>Hemiptera</taxon>
        <taxon>Sternorrhyncha</taxon>
        <taxon>Psylloidea</taxon>
        <taxon>Psyllidae</taxon>
        <taxon>Diaphorininae</taxon>
        <taxon>Diaphorina</taxon>
    </lineage>
</organism>
<name>A0A1S3DAX6_DIACI</name>
<dbReference type="GeneID" id="103514843"/>
<feature type="region of interest" description="Disordered" evidence="1">
    <location>
        <begin position="1"/>
        <end position="47"/>
    </location>
</feature>
<evidence type="ECO:0000313" key="3">
    <source>
        <dbReference type="RefSeq" id="XP_008477978.1"/>
    </source>
</evidence>
<dbReference type="AlphaFoldDB" id="A0A1S3DAX6"/>
<evidence type="ECO:0000256" key="1">
    <source>
        <dbReference type="SAM" id="MobiDB-lite"/>
    </source>
</evidence>
<dbReference type="Proteomes" id="UP000079169">
    <property type="component" value="Unplaced"/>
</dbReference>